<name>A0AAE0RNU4_9BIVA</name>
<dbReference type="AlphaFoldDB" id="A0AAE0RNU4"/>
<keyword evidence="7" id="KW-1185">Reference proteome</keyword>
<evidence type="ECO:0000256" key="2">
    <source>
        <dbReference type="ARBA" id="ARBA00007236"/>
    </source>
</evidence>
<proteinExistence type="inferred from homology"/>
<keyword evidence="3" id="KW-0964">Secreted</keyword>
<dbReference type="GO" id="GO:0005125">
    <property type="term" value="F:cytokine activity"/>
    <property type="evidence" value="ECO:0007669"/>
    <property type="project" value="InterPro"/>
</dbReference>
<evidence type="ECO:0000256" key="5">
    <source>
        <dbReference type="SAM" id="SignalP"/>
    </source>
</evidence>
<keyword evidence="4 5" id="KW-0732">Signal</keyword>
<gene>
    <name evidence="6" type="ORF">CHS0354_011243</name>
</gene>
<dbReference type="Pfam" id="PF06083">
    <property type="entry name" value="IL17"/>
    <property type="match status" value="1"/>
</dbReference>
<sequence>MIFRKLIIQTVFLYLLFAANDIFCAPVGNSCQPPANLTVSYQKLNQGNDPGLKFFVPPSYSSSYNEVPQKALTYQCDSKKHDEICPKNVSGGNHVPIYARSTCPWTYAVDHDPLRFPSTILLAKPRCTYCIGSNDDLECNPITHTIRVLRRGECIEGLYQYYEFTQEITIGFTCAGRRIVHDKPDDKRNLSKLCYNQLDRISEF</sequence>
<comment type="caution">
    <text evidence="6">The sequence shown here is derived from an EMBL/GenBank/DDBJ whole genome shotgun (WGS) entry which is preliminary data.</text>
</comment>
<evidence type="ECO:0000256" key="4">
    <source>
        <dbReference type="ARBA" id="ARBA00022729"/>
    </source>
</evidence>
<dbReference type="GO" id="GO:0005576">
    <property type="term" value="C:extracellular region"/>
    <property type="evidence" value="ECO:0007669"/>
    <property type="project" value="UniProtKB-SubCell"/>
</dbReference>
<comment type="subcellular location">
    <subcellularLocation>
        <location evidence="1">Secreted</location>
    </subcellularLocation>
</comment>
<dbReference type="EMBL" id="JAEAOA010000697">
    <property type="protein sequence ID" value="KAK3576565.1"/>
    <property type="molecule type" value="Genomic_DNA"/>
</dbReference>
<evidence type="ECO:0000256" key="1">
    <source>
        <dbReference type="ARBA" id="ARBA00004613"/>
    </source>
</evidence>
<dbReference type="Proteomes" id="UP001195483">
    <property type="component" value="Unassembled WGS sequence"/>
</dbReference>
<feature type="chain" id="PRO_5042025941" evidence="5">
    <location>
        <begin position="25"/>
        <end position="204"/>
    </location>
</feature>
<dbReference type="Gene3D" id="2.10.90.10">
    <property type="entry name" value="Cystine-knot cytokines"/>
    <property type="match status" value="1"/>
</dbReference>
<dbReference type="InterPro" id="IPR010345">
    <property type="entry name" value="IL-17_fam"/>
</dbReference>
<evidence type="ECO:0000313" key="6">
    <source>
        <dbReference type="EMBL" id="KAK3576565.1"/>
    </source>
</evidence>
<reference evidence="6" key="1">
    <citation type="journal article" date="2021" name="Genome Biol. Evol.">
        <title>A High-Quality Reference Genome for a Parasitic Bivalve with Doubly Uniparental Inheritance (Bivalvia: Unionida).</title>
        <authorList>
            <person name="Smith C.H."/>
        </authorList>
    </citation>
    <scope>NUCLEOTIDE SEQUENCE</scope>
    <source>
        <strain evidence="6">CHS0354</strain>
    </source>
</reference>
<protein>
    <submittedName>
        <fullName evidence="6">Uncharacterized protein</fullName>
    </submittedName>
</protein>
<accession>A0AAE0RNU4</accession>
<evidence type="ECO:0000313" key="7">
    <source>
        <dbReference type="Proteomes" id="UP001195483"/>
    </source>
</evidence>
<feature type="signal peptide" evidence="5">
    <location>
        <begin position="1"/>
        <end position="24"/>
    </location>
</feature>
<reference evidence="6" key="3">
    <citation type="submission" date="2023-05" db="EMBL/GenBank/DDBJ databases">
        <authorList>
            <person name="Smith C.H."/>
        </authorList>
    </citation>
    <scope>NUCLEOTIDE SEQUENCE</scope>
    <source>
        <strain evidence="6">CHS0354</strain>
        <tissue evidence="6">Mantle</tissue>
    </source>
</reference>
<evidence type="ECO:0000256" key="3">
    <source>
        <dbReference type="ARBA" id="ARBA00022525"/>
    </source>
</evidence>
<dbReference type="SUPFAM" id="SSF57501">
    <property type="entry name" value="Cystine-knot cytokines"/>
    <property type="match status" value="1"/>
</dbReference>
<dbReference type="InterPro" id="IPR029034">
    <property type="entry name" value="Cystine-knot_cytokine"/>
</dbReference>
<comment type="similarity">
    <text evidence="2">Belongs to the IL-17 family.</text>
</comment>
<reference evidence="6" key="2">
    <citation type="journal article" date="2021" name="Genome Biol. Evol.">
        <title>Developing a high-quality reference genome for a parasitic bivalve with doubly uniparental inheritance (Bivalvia: Unionida).</title>
        <authorList>
            <person name="Smith C.H."/>
        </authorList>
    </citation>
    <scope>NUCLEOTIDE SEQUENCE</scope>
    <source>
        <strain evidence="6">CHS0354</strain>
        <tissue evidence="6">Mantle</tissue>
    </source>
</reference>
<organism evidence="6 7">
    <name type="scientific">Potamilus streckersoni</name>
    <dbReference type="NCBI Taxonomy" id="2493646"/>
    <lineage>
        <taxon>Eukaryota</taxon>
        <taxon>Metazoa</taxon>
        <taxon>Spiralia</taxon>
        <taxon>Lophotrochozoa</taxon>
        <taxon>Mollusca</taxon>
        <taxon>Bivalvia</taxon>
        <taxon>Autobranchia</taxon>
        <taxon>Heteroconchia</taxon>
        <taxon>Palaeoheterodonta</taxon>
        <taxon>Unionida</taxon>
        <taxon>Unionoidea</taxon>
        <taxon>Unionidae</taxon>
        <taxon>Ambleminae</taxon>
        <taxon>Lampsilini</taxon>
        <taxon>Potamilus</taxon>
    </lineage>
</organism>